<accession>A0A1A9M8Q9</accession>
<dbReference type="Proteomes" id="UP000077659">
    <property type="component" value="Unassembled WGS sequence"/>
</dbReference>
<evidence type="ECO:0000256" key="2">
    <source>
        <dbReference type="ARBA" id="ARBA00023136"/>
    </source>
</evidence>
<evidence type="ECO:0000256" key="1">
    <source>
        <dbReference type="ARBA" id="ARBA00004442"/>
    </source>
</evidence>
<evidence type="ECO:0008006" key="6">
    <source>
        <dbReference type="Google" id="ProtNLM"/>
    </source>
</evidence>
<dbReference type="EMBL" id="LXNG01000032">
    <property type="protein sequence ID" value="OAG66431.1"/>
    <property type="molecule type" value="Genomic_DNA"/>
</dbReference>
<reference evidence="4 5" key="1">
    <citation type="submission" date="2016-05" db="EMBL/GenBank/DDBJ databases">
        <title>Pathogenic, phenotypic and molecular characterisation of Xanthomonas nasturtii sp. nov. and Xanthomonas floridensis sp. nov., new species of Xanthomonas associated with watercress production in Florida.</title>
        <authorList>
            <person name="Vicente J.G."/>
            <person name="Rothwell S."/>
            <person name="Holub E.B."/>
            <person name="Studholme D.J."/>
        </authorList>
    </citation>
    <scope>NUCLEOTIDE SEQUENCE [LARGE SCALE GENOMIC DNA]</scope>
    <source>
        <strain evidence="4 5">WHRI 8848</strain>
    </source>
</reference>
<dbReference type="STRING" id="1843580.A7D17_21780"/>
<name>A0A1A9M8Q9_9XANT</name>
<organism evidence="4 5">
    <name type="scientific">Xanthomonas floridensis</name>
    <dbReference type="NCBI Taxonomy" id="1843580"/>
    <lineage>
        <taxon>Bacteria</taxon>
        <taxon>Pseudomonadati</taxon>
        <taxon>Pseudomonadota</taxon>
        <taxon>Gammaproteobacteria</taxon>
        <taxon>Lysobacterales</taxon>
        <taxon>Lysobacteraceae</taxon>
        <taxon>Xanthomonas</taxon>
    </lineage>
</organism>
<evidence type="ECO:0000313" key="5">
    <source>
        <dbReference type="Proteomes" id="UP000077659"/>
    </source>
</evidence>
<protein>
    <recommendedName>
        <fullName evidence="6">TonB-dependent receptor-like beta-barrel domain-containing protein</fullName>
    </recommendedName>
</protein>
<gene>
    <name evidence="4" type="ORF">A7D17_21780</name>
</gene>
<dbReference type="InterPro" id="IPR036942">
    <property type="entry name" value="Beta-barrel_TonB_sf"/>
</dbReference>
<keyword evidence="2" id="KW-0472">Membrane</keyword>
<evidence type="ECO:0000256" key="3">
    <source>
        <dbReference type="ARBA" id="ARBA00023237"/>
    </source>
</evidence>
<sequence length="64" mass="7565">MRCKRVRRHDAQLAWRVSDKLRMTLQGRNLSNARLTRVIGADQQLLREQLDNGRAYYLGVDYAF</sequence>
<dbReference type="AlphaFoldDB" id="A0A1A9M8Q9"/>
<proteinExistence type="predicted"/>
<dbReference type="GO" id="GO:0009279">
    <property type="term" value="C:cell outer membrane"/>
    <property type="evidence" value="ECO:0007669"/>
    <property type="project" value="UniProtKB-SubCell"/>
</dbReference>
<dbReference type="Gene3D" id="2.40.170.20">
    <property type="entry name" value="TonB-dependent receptor, beta-barrel domain"/>
    <property type="match status" value="1"/>
</dbReference>
<keyword evidence="3" id="KW-0998">Cell outer membrane</keyword>
<comment type="subcellular location">
    <subcellularLocation>
        <location evidence="1">Cell outer membrane</location>
    </subcellularLocation>
</comment>
<dbReference type="SUPFAM" id="SSF56935">
    <property type="entry name" value="Porins"/>
    <property type="match status" value="1"/>
</dbReference>
<evidence type="ECO:0000313" key="4">
    <source>
        <dbReference type="EMBL" id="OAG66431.1"/>
    </source>
</evidence>
<comment type="caution">
    <text evidence="4">The sequence shown here is derived from an EMBL/GenBank/DDBJ whole genome shotgun (WGS) entry which is preliminary data.</text>
</comment>